<feature type="domain" description="Nephrocystin 3-like N-terminal" evidence="2">
    <location>
        <begin position="291"/>
        <end position="461"/>
    </location>
</feature>
<dbReference type="InterPro" id="IPR056884">
    <property type="entry name" value="NPHP3-like_N"/>
</dbReference>
<dbReference type="HOGENOM" id="CLU_011990_0_0_1"/>
<dbReference type="RefSeq" id="XP_016240899.1">
    <property type="nucleotide sequence ID" value="XM_016375623.1"/>
</dbReference>
<dbReference type="STRING" id="91928.A0A0D2BP37"/>
<name>A0A0D2BP37_9EURO</name>
<accession>A0A0D2BP37</accession>
<evidence type="ECO:0000313" key="3">
    <source>
        <dbReference type="EMBL" id="KIW20683.1"/>
    </source>
</evidence>
<dbReference type="AlphaFoldDB" id="A0A0D2BP37"/>
<evidence type="ECO:0000256" key="1">
    <source>
        <dbReference type="ARBA" id="ARBA00022737"/>
    </source>
</evidence>
<evidence type="ECO:0000259" key="2">
    <source>
        <dbReference type="Pfam" id="PF24883"/>
    </source>
</evidence>
<dbReference type="GeneID" id="27328343"/>
<evidence type="ECO:0000313" key="4">
    <source>
        <dbReference type="Proteomes" id="UP000053328"/>
    </source>
</evidence>
<proteinExistence type="predicted"/>
<dbReference type="Gene3D" id="3.40.50.300">
    <property type="entry name" value="P-loop containing nucleotide triphosphate hydrolases"/>
    <property type="match status" value="1"/>
</dbReference>
<keyword evidence="1" id="KW-0677">Repeat</keyword>
<organism evidence="3 4">
    <name type="scientific">Exophiala spinifera</name>
    <dbReference type="NCBI Taxonomy" id="91928"/>
    <lineage>
        <taxon>Eukaryota</taxon>
        <taxon>Fungi</taxon>
        <taxon>Dikarya</taxon>
        <taxon>Ascomycota</taxon>
        <taxon>Pezizomycotina</taxon>
        <taxon>Eurotiomycetes</taxon>
        <taxon>Chaetothyriomycetidae</taxon>
        <taxon>Chaetothyriales</taxon>
        <taxon>Herpotrichiellaceae</taxon>
        <taxon>Exophiala</taxon>
    </lineage>
</organism>
<reference evidence="3 4" key="1">
    <citation type="submission" date="2015-01" db="EMBL/GenBank/DDBJ databases">
        <title>The Genome Sequence of Exophiala spinifera CBS89968.</title>
        <authorList>
            <consortium name="The Broad Institute Genomics Platform"/>
            <person name="Cuomo C."/>
            <person name="de Hoog S."/>
            <person name="Gorbushina A."/>
            <person name="Stielow B."/>
            <person name="Teixiera M."/>
            <person name="Abouelleil A."/>
            <person name="Chapman S.B."/>
            <person name="Priest M."/>
            <person name="Young S.K."/>
            <person name="Wortman J."/>
            <person name="Nusbaum C."/>
            <person name="Birren B."/>
        </authorList>
    </citation>
    <scope>NUCLEOTIDE SEQUENCE [LARGE SCALE GENOMIC DNA]</scope>
    <source>
        <strain evidence="3 4">CBS 89968</strain>
    </source>
</reference>
<dbReference type="PANTHER" id="PTHR10039:SF5">
    <property type="entry name" value="NACHT DOMAIN-CONTAINING PROTEIN"/>
    <property type="match status" value="1"/>
</dbReference>
<dbReference type="Proteomes" id="UP000053328">
    <property type="component" value="Unassembled WGS sequence"/>
</dbReference>
<dbReference type="InterPro" id="IPR027417">
    <property type="entry name" value="P-loop_NTPase"/>
</dbReference>
<dbReference type="OrthoDB" id="443402at2759"/>
<dbReference type="SUPFAM" id="SSF52540">
    <property type="entry name" value="P-loop containing nucleoside triphosphate hydrolases"/>
    <property type="match status" value="1"/>
</dbReference>
<dbReference type="EMBL" id="KN847492">
    <property type="protein sequence ID" value="KIW20683.1"/>
    <property type="molecule type" value="Genomic_DNA"/>
</dbReference>
<gene>
    <name evidence="3" type="ORF">PV08_01260</name>
</gene>
<keyword evidence="4" id="KW-1185">Reference proteome</keyword>
<dbReference type="PANTHER" id="PTHR10039">
    <property type="entry name" value="AMELOGENIN"/>
    <property type="match status" value="1"/>
</dbReference>
<protein>
    <recommendedName>
        <fullName evidence="2">Nephrocystin 3-like N-terminal domain-containing protein</fullName>
    </recommendedName>
</protein>
<sequence length="1106" mass="124851">MIEPVTALGLVCNIFQLIEQGIEAAVACKAIYERGSLDTNNEVERYAQSISVANKDLQTILKAQEGTRAIRARRLQSIANEAFSTAEDLKKILNNLKLSKSQWKGAFKTSLKSLVNKGTIDRLRAKLEQQDAALRSALLKEQYIKALEDDRVRQKRFETLSEGHKDIIARVLQRLSQASDASLAATRASEAAITSHLNQQNVRLDKSEATIMGRFNAQEALMESQRTKTIALHDEVRESSRSHLLDSLAFAEMSERRNMIEKRVRDFGETFVWVLRGPDRIKHSPDDVCPQSDFVKWLSSGSEIFWISGKPGSGKSQLMDFIYQNLKPGNSCFTSLEAWAAPNRVHVLDFWFFKPATSVLLKTMQGFWRSLCFQILSKDKSLIQKAIHDGKIADRGSLTFRPWTDKELASWFTYLLSATEHHYLLLLDGLDESADDHEDLIRTIESLVRESKNIKICCSSRPEFLFAQSFERYPMLRLQDLNFADIESYCSRRLDKTRAAVHASNIARRAEGVFLWAYLVAEDLRRGSLQGDSDKDLEQRLSESPTEMNELFEFILKRQDRFYLKYPKPYLLLLDAAVHIGAYPSLLQLLLAARDLDVISAQVANGPDSEFLADLNESARNLEINIVASCAGLVETERDRDPMEAPYICLVEASCVGLRFIHRCVQDFLLESESGAHFLRSCGVPKKDALKRLMTASALCFVMSKASVFSHDALDYAEHTTPESWTSVQTYVLDTLFSAMYSCIPEGREMPDDSVNIECPQLSGLENLAFGHSATRKLVPYLGEKLAGLDPEGATFATGLIVALILRHSDQLHEPLAKILQQYISWTRPISLSFYAAFRLIVIAVSRPLWQHYYLCSSIKFLHHLDTAKSSPTFLDLKLRSMVLGSSDGSFPIVMAFLIAAPYWEFIPDPEDVRSDGALICHEVFKTQLLVPEYEKLDSQTVNRPTVNFEQYSPGGLARFLRIEPEMKKSLRREFDKGHFLETNEPEYLEYTMNILNDNLSVLSPTEIADIVCCGRTKLFSSGRFSCASWDEVEMWLSRLGSGDFGEDFRSDEDPVLLEILKRLSEEPLPGTPTPARVEEIEYDSGLSTEMASVNQNETVGLGESA</sequence>
<dbReference type="Pfam" id="PF24883">
    <property type="entry name" value="NPHP3_N"/>
    <property type="match status" value="1"/>
</dbReference>
<dbReference type="VEuPathDB" id="FungiDB:PV08_01260"/>